<accession>A0A7S4A6C8</accession>
<evidence type="ECO:0008006" key="5">
    <source>
        <dbReference type="Google" id="ProtNLM"/>
    </source>
</evidence>
<evidence type="ECO:0000313" key="4">
    <source>
        <dbReference type="Proteomes" id="UP000789595"/>
    </source>
</evidence>
<keyword evidence="4" id="KW-1185">Reference proteome</keyword>
<feature type="signal peptide" evidence="1">
    <location>
        <begin position="1"/>
        <end position="18"/>
    </location>
</feature>
<dbReference type="EMBL" id="HBIW01023540">
    <property type="protein sequence ID" value="CAE0704834.1"/>
    <property type="molecule type" value="Transcribed_RNA"/>
</dbReference>
<proteinExistence type="predicted"/>
<keyword evidence="1" id="KW-0732">Signal</keyword>
<dbReference type="Proteomes" id="UP000789595">
    <property type="component" value="Unassembled WGS sequence"/>
</dbReference>
<dbReference type="InterPro" id="IPR018247">
    <property type="entry name" value="EF_Hand_1_Ca_BS"/>
</dbReference>
<name>A0A7S4A6C8_9STRA</name>
<evidence type="ECO:0000313" key="2">
    <source>
        <dbReference type="EMBL" id="CAE0704834.1"/>
    </source>
</evidence>
<dbReference type="AlphaFoldDB" id="A0A7S4A6C8"/>
<sequence length="464" mass="51511">MNWALWAALGSAMALVQDMPEEGEANRLSAKNFRKRYARKGLPVVMRGNEDGPTFDELGEMCPDGPMEAYELHAEGKGWAGFSDAKPCTVHEFVQDESAKYGMGLDLKCWCPDLDVSMPPFLRDDRHRFSEFQRKYWPSLALGRKHGGTQMHGSDQMLPWWFKVVAGKVDIRIMRIEEWRPKFATGSDPLIINDPNPDFNGPFDAFDDSALNEANVTLYKTLAKAGDWVYAPVGALRATKIMGEEPIVAAFGFFFDHAHKKRLLRDFCDKYVETMTHRLAPLGARTCGYRGHGRAPDAEVTDPCLLCLDIAGALDDASARGARPPSWHLADAIFNAGAHPPACAVESRFSRECPGAQSRCPAPRERPSERKRLAYGDIDLNGDRHISRQEVGVAVAQAAAFHRALSLNATYDDLAAWVQRELGEVWPAGKPSMTDRALDEALRLGTERWAAADSGREFVSGEEL</sequence>
<dbReference type="EMBL" id="CAKKNE010000004">
    <property type="protein sequence ID" value="CAH0374272.1"/>
    <property type="molecule type" value="Genomic_DNA"/>
</dbReference>
<reference evidence="2" key="1">
    <citation type="submission" date="2021-01" db="EMBL/GenBank/DDBJ databases">
        <authorList>
            <person name="Corre E."/>
            <person name="Pelletier E."/>
            <person name="Niang G."/>
            <person name="Scheremetjew M."/>
            <person name="Finn R."/>
            <person name="Kale V."/>
            <person name="Holt S."/>
            <person name="Cochrane G."/>
            <person name="Meng A."/>
            <person name="Brown T."/>
            <person name="Cohen L."/>
        </authorList>
    </citation>
    <scope>NUCLEOTIDE SEQUENCE</scope>
    <source>
        <strain evidence="2">CCMP1756</strain>
    </source>
</reference>
<organism evidence="2">
    <name type="scientific">Pelagomonas calceolata</name>
    <dbReference type="NCBI Taxonomy" id="35677"/>
    <lineage>
        <taxon>Eukaryota</taxon>
        <taxon>Sar</taxon>
        <taxon>Stramenopiles</taxon>
        <taxon>Ochrophyta</taxon>
        <taxon>Pelagophyceae</taxon>
        <taxon>Pelagomonadales</taxon>
        <taxon>Pelagomonadaceae</taxon>
        <taxon>Pelagomonas</taxon>
    </lineage>
</organism>
<feature type="chain" id="PRO_5036212288" description="JmjC domain-containing protein" evidence="1">
    <location>
        <begin position="19"/>
        <end position="464"/>
    </location>
</feature>
<reference evidence="3" key="2">
    <citation type="submission" date="2021-11" db="EMBL/GenBank/DDBJ databases">
        <authorList>
            <consortium name="Genoscope - CEA"/>
            <person name="William W."/>
        </authorList>
    </citation>
    <scope>NUCLEOTIDE SEQUENCE</scope>
</reference>
<dbReference type="PROSITE" id="PS00018">
    <property type="entry name" value="EF_HAND_1"/>
    <property type="match status" value="1"/>
</dbReference>
<evidence type="ECO:0000256" key="1">
    <source>
        <dbReference type="SAM" id="SignalP"/>
    </source>
</evidence>
<gene>
    <name evidence="2" type="ORF">PCAL00307_LOCUS20282</name>
    <name evidence="3" type="ORF">PECAL_4P15440</name>
</gene>
<protein>
    <recommendedName>
        <fullName evidence="5">JmjC domain-containing protein</fullName>
    </recommendedName>
</protein>
<evidence type="ECO:0000313" key="3">
    <source>
        <dbReference type="EMBL" id="CAH0374272.1"/>
    </source>
</evidence>